<gene>
    <name evidence="3" type="ORF">CYMTET_25965</name>
</gene>
<comment type="caution">
    <text evidence="3">The sequence shown here is derived from an EMBL/GenBank/DDBJ whole genome shotgun (WGS) entry which is preliminary data.</text>
</comment>
<evidence type="ECO:0000256" key="1">
    <source>
        <dbReference type="ARBA" id="ARBA00022896"/>
    </source>
</evidence>
<dbReference type="Gene3D" id="2.60.120.620">
    <property type="entry name" value="q2cbj1_9rhob like domain"/>
    <property type="match status" value="1"/>
</dbReference>
<dbReference type="PANTHER" id="PTHR12907:SF26">
    <property type="entry name" value="HIF PROLYL HYDROXYLASE, ISOFORM C"/>
    <property type="match status" value="1"/>
</dbReference>
<name>A0AAE0KYM7_9CHLO</name>
<dbReference type="Proteomes" id="UP001190700">
    <property type="component" value="Unassembled WGS sequence"/>
</dbReference>
<dbReference type="GO" id="GO:0071456">
    <property type="term" value="P:cellular response to hypoxia"/>
    <property type="evidence" value="ECO:0007669"/>
    <property type="project" value="TreeGrafter"/>
</dbReference>
<dbReference type="InterPro" id="IPR051559">
    <property type="entry name" value="HIF_prolyl_hydroxylases"/>
</dbReference>
<dbReference type="GO" id="GO:0031418">
    <property type="term" value="F:L-ascorbic acid binding"/>
    <property type="evidence" value="ECO:0007669"/>
    <property type="project" value="UniProtKB-KW"/>
</dbReference>
<dbReference type="EMBL" id="LGRX02013988">
    <property type="protein sequence ID" value="KAK3265339.1"/>
    <property type="molecule type" value="Genomic_DNA"/>
</dbReference>
<accession>A0AAE0KYM7</accession>
<dbReference type="AlphaFoldDB" id="A0AAE0KYM7"/>
<keyword evidence="4" id="KW-1185">Reference proteome</keyword>
<evidence type="ECO:0000313" key="4">
    <source>
        <dbReference type="Proteomes" id="UP001190700"/>
    </source>
</evidence>
<feature type="region of interest" description="Disordered" evidence="2">
    <location>
        <begin position="47"/>
        <end position="85"/>
    </location>
</feature>
<evidence type="ECO:0000313" key="3">
    <source>
        <dbReference type="EMBL" id="KAK3265339.1"/>
    </source>
</evidence>
<organism evidence="3 4">
    <name type="scientific">Cymbomonas tetramitiformis</name>
    <dbReference type="NCBI Taxonomy" id="36881"/>
    <lineage>
        <taxon>Eukaryota</taxon>
        <taxon>Viridiplantae</taxon>
        <taxon>Chlorophyta</taxon>
        <taxon>Pyramimonadophyceae</taxon>
        <taxon>Pyramimonadales</taxon>
        <taxon>Pyramimonadaceae</taxon>
        <taxon>Cymbomonas</taxon>
    </lineage>
</organism>
<keyword evidence="1" id="KW-0847">Vitamin C</keyword>
<dbReference type="GO" id="GO:0008198">
    <property type="term" value="F:ferrous iron binding"/>
    <property type="evidence" value="ECO:0007669"/>
    <property type="project" value="TreeGrafter"/>
</dbReference>
<dbReference type="GO" id="GO:0031543">
    <property type="term" value="F:peptidyl-proline dioxygenase activity"/>
    <property type="evidence" value="ECO:0007669"/>
    <property type="project" value="TreeGrafter"/>
</dbReference>
<evidence type="ECO:0008006" key="5">
    <source>
        <dbReference type="Google" id="ProtNLM"/>
    </source>
</evidence>
<reference evidence="3 4" key="1">
    <citation type="journal article" date="2015" name="Genome Biol. Evol.">
        <title>Comparative Genomics of a Bacterivorous Green Alga Reveals Evolutionary Causalities and Consequences of Phago-Mixotrophic Mode of Nutrition.</title>
        <authorList>
            <person name="Burns J.A."/>
            <person name="Paasch A."/>
            <person name="Narechania A."/>
            <person name="Kim E."/>
        </authorList>
    </citation>
    <scope>NUCLEOTIDE SEQUENCE [LARGE SCALE GENOMIC DNA]</scope>
    <source>
        <strain evidence="3 4">PLY_AMNH</strain>
    </source>
</reference>
<protein>
    <recommendedName>
        <fullName evidence="5">Prolyl 4-hydroxylase alpha subunit Fe(2+) 2OG dioxygenase domain-containing protein</fullName>
    </recommendedName>
</protein>
<sequence>AVDVQPIGGRLVLFYADLMLHEVLETYASRHALTMWYYDKEERQRHVADPEAAAAGDQECHRSTRGSGESDEPGGKGSGMSGHAGAPNGMDCVGVALHLLQEMIEVKHPDRTSVDLFVSKVRALDEQGQEVFAHVMGVPHRKALFETLQQLTVDRFKCLQDGAAKAFGPK</sequence>
<evidence type="ECO:0000256" key="2">
    <source>
        <dbReference type="SAM" id="MobiDB-lite"/>
    </source>
</evidence>
<feature type="non-terminal residue" evidence="3">
    <location>
        <position position="1"/>
    </location>
</feature>
<proteinExistence type="predicted"/>
<dbReference type="PANTHER" id="PTHR12907">
    <property type="entry name" value="EGL NINE HOMOLOG-RELATED"/>
    <property type="match status" value="1"/>
</dbReference>